<evidence type="ECO:0000313" key="3">
    <source>
        <dbReference type="Proteomes" id="UP000030645"/>
    </source>
</evidence>
<accession>W9REL0</accession>
<keyword evidence="3" id="KW-1185">Reference proteome</keyword>
<gene>
    <name evidence="2" type="ORF">L484_026286</name>
</gene>
<evidence type="ECO:0000256" key="1">
    <source>
        <dbReference type="SAM" id="MobiDB-lite"/>
    </source>
</evidence>
<protein>
    <submittedName>
        <fullName evidence="2">Uncharacterized protein</fullName>
    </submittedName>
</protein>
<dbReference type="AlphaFoldDB" id="W9REL0"/>
<dbReference type="EMBL" id="KE344648">
    <property type="protein sequence ID" value="EXB74589.1"/>
    <property type="molecule type" value="Genomic_DNA"/>
</dbReference>
<organism evidence="2 3">
    <name type="scientific">Morus notabilis</name>
    <dbReference type="NCBI Taxonomy" id="981085"/>
    <lineage>
        <taxon>Eukaryota</taxon>
        <taxon>Viridiplantae</taxon>
        <taxon>Streptophyta</taxon>
        <taxon>Embryophyta</taxon>
        <taxon>Tracheophyta</taxon>
        <taxon>Spermatophyta</taxon>
        <taxon>Magnoliopsida</taxon>
        <taxon>eudicotyledons</taxon>
        <taxon>Gunneridae</taxon>
        <taxon>Pentapetalae</taxon>
        <taxon>rosids</taxon>
        <taxon>fabids</taxon>
        <taxon>Rosales</taxon>
        <taxon>Moraceae</taxon>
        <taxon>Moreae</taxon>
        <taxon>Morus</taxon>
    </lineage>
</organism>
<dbReference type="Proteomes" id="UP000030645">
    <property type="component" value="Unassembled WGS sequence"/>
</dbReference>
<reference evidence="3" key="1">
    <citation type="submission" date="2013-01" db="EMBL/GenBank/DDBJ databases">
        <title>Draft Genome Sequence of a Mulberry Tree, Morus notabilis C.K. Schneid.</title>
        <authorList>
            <person name="He N."/>
            <person name="Zhao S."/>
        </authorList>
    </citation>
    <scope>NUCLEOTIDE SEQUENCE</scope>
</reference>
<evidence type="ECO:0000313" key="2">
    <source>
        <dbReference type="EMBL" id="EXB74589.1"/>
    </source>
</evidence>
<feature type="region of interest" description="Disordered" evidence="1">
    <location>
        <begin position="1"/>
        <end position="46"/>
    </location>
</feature>
<name>W9REL0_9ROSA</name>
<proteinExistence type="predicted"/>
<dbReference type="STRING" id="981085.W9REL0"/>
<sequence>MGKATRWLKGLLGMKRSDKENLQSPSSNASDRKEKKRWSFGGGKSARATLNGVDNNINNNNNNNSNIIIPPSISASDAAWLRSYLAESGTEQSKHAIAVAAATAAAADAAAGAPPAPPLRRRWLSSG</sequence>